<protein>
    <recommendedName>
        <fullName evidence="1">PIN domain-containing protein</fullName>
    </recommendedName>
</protein>
<evidence type="ECO:0000313" key="3">
    <source>
        <dbReference type="Proteomes" id="UP000639006"/>
    </source>
</evidence>
<name>A0A811T5W5_9EURY</name>
<gene>
    <name evidence="2" type="ORF">DIAAKJNI_00137</name>
</gene>
<dbReference type="Pfam" id="PF13470">
    <property type="entry name" value="PIN_3"/>
    <property type="match status" value="1"/>
</dbReference>
<comment type="caution">
    <text evidence="2">The sequence shown here is derived from an EMBL/GenBank/DDBJ whole genome shotgun (WGS) entry which is preliminary data.</text>
</comment>
<reference evidence="2" key="1">
    <citation type="submission" date="2020-10" db="EMBL/GenBank/DDBJ databases">
        <authorList>
            <person name="Hahn C.J."/>
            <person name="Laso-Perez R."/>
            <person name="Vulcano F."/>
            <person name="Vaziourakis K.-M."/>
            <person name="Stokke R."/>
            <person name="Steen I.H."/>
            <person name="Teske A."/>
            <person name="Boetius A."/>
            <person name="Liebeke M."/>
            <person name="Amann R."/>
            <person name="Knittel K."/>
        </authorList>
    </citation>
    <scope>NUCLEOTIDE SEQUENCE</scope>
    <source>
        <strain evidence="2">Gfbio:e3339647-f889-4370-9287-4fb5cb688e4c:AG392M11_GoMArc1</strain>
    </source>
</reference>
<dbReference type="AlphaFoldDB" id="A0A811T5W5"/>
<feature type="domain" description="PIN" evidence="1">
    <location>
        <begin position="4"/>
        <end position="60"/>
    </location>
</feature>
<sequence>MTQLVIDANVLRDTCYPDNGKAIEVLDIVRKRRYNVVVCKEILKEYKSQLKHPHCKNQNVFQDWYKIMTSKFFKKVKIDKNDINTCFSRLIGQGKFGDGKDIIYVKAAEKIKDSDKTLIAYEWHFQQAHSCITQLGIRRLDLDEAVNVLS</sequence>
<dbReference type="InterPro" id="IPR002716">
    <property type="entry name" value="PIN_dom"/>
</dbReference>
<dbReference type="Proteomes" id="UP000639006">
    <property type="component" value="Unassembled WGS sequence"/>
</dbReference>
<evidence type="ECO:0000259" key="1">
    <source>
        <dbReference type="Pfam" id="PF13470"/>
    </source>
</evidence>
<evidence type="ECO:0000313" key="2">
    <source>
        <dbReference type="EMBL" id="CAD6491731.1"/>
    </source>
</evidence>
<organism evidence="2 3">
    <name type="scientific">Candidatus Argoarchaeum ethanivorans</name>
    <dbReference type="NCBI Taxonomy" id="2608793"/>
    <lineage>
        <taxon>Archaea</taxon>
        <taxon>Methanobacteriati</taxon>
        <taxon>Methanobacteriota</taxon>
        <taxon>Stenosarchaea group</taxon>
        <taxon>Methanomicrobia</taxon>
        <taxon>Methanosarcinales</taxon>
        <taxon>Methanosarcinales incertae sedis</taxon>
        <taxon>GOM Arc I cluster</taxon>
        <taxon>Candidatus Argoarchaeum</taxon>
    </lineage>
</organism>
<proteinExistence type="predicted"/>
<dbReference type="EMBL" id="CAJHIQ010000005">
    <property type="protein sequence ID" value="CAD6491731.1"/>
    <property type="molecule type" value="Genomic_DNA"/>
</dbReference>
<accession>A0A811T5W5</accession>